<dbReference type="Proteomes" id="UP001549257">
    <property type="component" value="Unassembled WGS sequence"/>
</dbReference>
<evidence type="ECO:0000256" key="1">
    <source>
        <dbReference type="SAM" id="MobiDB-lite"/>
    </source>
</evidence>
<comment type="caution">
    <text evidence="2">The sequence shown here is derived from an EMBL/GenBank/DDBJ whole genome shotgun (WGS) entry which is preliminary data.</text>
</comment>
<dbReference type="RefSeq" id="WP_354025124.1">
    <property type="nucleotide sequence ID" value="NZ_JBEPSJ010000002.1"/>
</dbReference>
<feature type="compositionally biased region" description="Low complexity" evidence="1">
    <location>
        <begin position="74"/>
        <end position="93"/>
    </location>
</feature>
<evidence type="ECO:0000313" key="3">
    <source>
        <dbReference type="Proteomes" id="UP001549257"/>
    </source>
</evidence>
<gene>
    <name evidence="2" type="ORF">ABIE21_002485</name>
</gene>
<proteinExistence type="predicted"/>
<name>A0ABV2QQY9_9MICO</name>
<accession>A0ABV2QQY9</accession>
<evidence type="ECO:0008006" key="4">
    <source>
        <dbReference type="Google" id="ProtNLM"/>
    </source>
</evidence>
<protein>
    <recommendedName>
        <fullName evidence="4">YtxH domain-containing protein</fullName>
    </recommendedName>
</protein>
<reference evidence="2 3" key="1">
    <citation type="submission" date="2024-06" db="EMBL/GenBank/DDBJ databases">
        <title>Sorghum-associated microbial communities from plants grown in Nebraska, USA.</title>
        <authorList>
            <person name="Schachtman D."/>
        </authorList>
    </citation>
    <scope>NUCLEOTIDE SEQUENCE [LARGE SCALE GENOMIC DNA]</scope>
    <source>
        <strain evidence="2 3">2857</strain>
    </source>
</reference>
<sequence>MTMAKGWILLGFAAGYVVGAAAGRKQYEKIKTTVTDLWERPEVQNTVKKVDDFVGDKAPVAHDLGAAVVDSVNDTSPDTSSGATGSGTETPSSDKPATTKPATGGTQ</sequence>
<organism evidence="2 3">
    <name type="scientific">Conyzicola nivalis</name>
    <dbReference type="NCBI Taxonomy" id="1477021"/>
    <lineage>
        <taxon>Bacteria</taxon>
        <taxon>Bacillati</taxon>
        <taxon>Actinomycetota</taxon>
        <taxon>Actinomycetes</taxon>
        <taxon>Micrococcales</taxon>
        <taxon>Microbacteriaceae</taxon>
        <taxon>Conyzicola</taxon>
    </lineage>
</organism>
<keyword evidence="3" id="KW-1185">Reference proteome</keyword>
<feature type="region of interest" description="Disordered" evidence="1">
    <location>
        <begin position="68"/>
        <end position="107"/>
    </location>
</feature>
<evidence type="ECO:0000313" key="2">
    <source>
        <dbReference type="EMBL" id="MET4582975.1"/>
    </source>
</evidence>
<dbReference type="EMBL" id="JBEPSJ010000002">
    <property type="protein sequence ID" value="MET4582975.1"/>
    <property type="molecule type" value="Genomic_DNA"/>
</dbReference>